<keyword evidence="1" id="KW-0812">Transmembrane</keyword>
<feature type="transmembrane region" description="Helical" evidence="1">
    <location>
        <begin position="135"/>
        <end position="157"/>
    </location>
</feature>
<dbReference type="STRING" id="1798497.A3D71_04585"/>
<feature type="transmembrane region" description="Helical" evidence="1">
    <location>
        <begin position="83"/>
        <end position="102"/>
    </location>
</feature>
<sequence length="167" mass="18710">MSVYELLLIMHIIGTVLGVGSATFAEIHYTRFSSDDIITDDERKTLATTYTVMRTGLFLLVISGFGFLLYFRLTEYTDILTSPVFWAKMTVVGVLVCNALLLQARLMPFLIGTAVSLTSWYAALTLGVLREINASYFEILVYYAVVTVLVALGLRWIRARTHAPKKV</sequence>
<dbReference type="Proteomes" id="UP000177652">
    <property type="component" value="Unassembled WGS sequence"/>
</dbReference>
<feature type="transmembrane region" description="Helical" evidence="1">
    <location>
        <begin position="6"/>
        <end position="29"/>
    </location>
</feature>
<keyword evidence="1" id="KW-1133">Transmembrane helix</keyword>
<evidence type="ECO:0000313" key="2">
    <source>
        <dbReference type="EMBL" id="OGG65328.1"/>
    </source>
</evidence>
<feature type="transmembrane region" description="Helical" evidence="1">
    <location>
        <begin position="109"/>
        <end position="129"/>
    </location>
</feature>
<organism evidence="2 3">
    <name type="scientific">Candidatus Kaiserbacteria bacterium RIFCSPHIGHO2_02_FULL_55_20</name>
    <dbReference type="NCBI Taxonomy" id="1798497"/>
    <lineage>
        <taxon>Bacteria</taxon>
        <taxon>Candidatus Kaiseribacteriota</taxon>
    </lineage>
</organism>
<dbReference type="AlphaFoldDB" id="A0A1F6DV92"/>
<proteinExistence type="predicted"/>
<reference evidence="2 3" key="1">
    <citation type="journal article" date="2016" name="Nat. Commun.">
        <title>Thousands of microbial genomes shed light on interconnected biogeochemical processes in an aquifer system.</title>
        <authorList>
            <person name="Anantharaman K."/>
            <person name="Brown C.T."/>
            <person name="Hug L.A."/>
            <person name="Sharon I."/>
            <person name="Castelle C.J."/>
            <person name="Probst A.J."/>
            <person name="Thomas B.C."/>
            <person name="Singh A."/>
            <person name="Wilkins M.J."/>
            <person name="Karaoz U."/>
            <person name="Brodie E.L."/>
            <person name="Williams K.H."/>
            <person name="Hubbard S.S."/>
            <person name="Banfield J.F."/>
        </authorList>
    </citation>
    <scope>NUCLEOTIDE SEQUENCE [LARGE SCALE GENOMIC DNA]</scope>
</reference>
<dbReference type="EMBL" id="MFLK01000052">
    <property type="protein sequence ID" value="OGG65328.1"/>
    <property type="molecule type" value="Genomic_DNA"/>
</dbReference>
<gene>
    <name evidence="2" type="ORF">A3D71_04585</name>
</gene>
<name>A0A1F6DV92_9BACT</name>
<feature type="transmembrane region" description="Helical" evidence="1">
    <location>
        <begin position="50"/>
        <end position="71"/>
    </location>
</feature>
<evidence type="ECO:0000313" key="3">
    <source>
        <dbReference type="Proteomes" id="UP000177652"/>
    </source>
</evidence>
<protein>
    <recommendedName>
        <fullName evidence="4">DUF2269 family protein</fullName>
    </recommendedName>
</protein>
<evidence type="ECO:0000256" key="1">
    <source>
        <dbReference type="SAM" id="Phobius"/>
    </source>
</evidence>
<evidence type="ECO:0008006" key="4">
    <source>
        <dbReference type="Google" id="ProtNLM"/>
    </source>
</evidence>
<keyword evidence="1" id="KW-0472">Membrane</keyword>
<comment type="caution">
    <text evidence="2">The sequence shown here is derived from an EMBL/GenBank/DDBJ whole genome shotgun (WGS) entry which is preliminary data.</text>
</comment>
<accession>A0A1F6DV92</accession>